<feature type="transmembrane region" description="Helical" evidence="1">
    <location>
        <begin position="12"/>
        <end position="43"/>
    </location>
</feature>
<gene>
    <name evidence="2" type="ORF">SE17_32470</name>
</gene>
<keyword evidence="1" id="KW-0472">Membrane</keyword>
<feature type="transmembrane region" description="Helical" evidence="1">
    <location>
        <begin position="88"/>
        <end position="108"/>
    </location>
</feature>
<proteinExistence type="predicted"/>
<sequence length="148" mass="15722">MDRTRVWLGPAGWTIAVFGALALLLGAAGLLVPQIVLALLGFATVPAAERAAFDYTTVFLMASSMASVNMGVYYLLAAFTGMRQFFGWTVPFRILTFCVFSLAVVSGYAPPRFFGVAAWELAGALATGAALAYEQRRGQPQQTSSAQG</sequence>
<organism evidence="2 3">
    <name type="scientific">Kouleothrix aurantiaca</name>
    <dbReference type="NCBI Taxonomy" id="186479"/>
    <lineage>
        <taxon>Bacteria</taxon>
        <taxon>Bacillati</taxon>
        <taxon>Chloroflexota</taxon>
        <taxon>Chloroflexia</taxon>
        <taxon>Chloroflexales</taxon>
        <taxon>Roseiflexineae</taxon>
        <taxon>Roseiflexaceae</taxon>
        <taxon>Kouleothrix</taxon>
    </lineage>
</organism>
<feature type="transmembrane region" description="Helical" evidence="1">
    <location>
        <begin position="55"/>
        <end position="76"/>
    </location>
</feature>
<evidence type="ECO:0000313" key="3">
    <source>
        <dbReference type="Proteomes" id="UP000050509"/>
    </source>
</evidence>
<comment type="caution">
    <text evidence="2">The sequence shown here is derived from an EMBL/GenBank/DDBJ whole genome shotgun (WGS) entry which is preliminary data.</text>
</comment>
<accession>A0A0P9EZA8</accession>
<reference evidence="2 3" key="1">
    <citation type="submission" date="2015-09" db="EMBL/GenBank/DDBJ databases">
        <title>Draft genome sequence of Kouleothrix aurantiaca JCM 19913.</title>
        <authorList>
            <person name="Hemp J."/>
        </authorList>
    </citation>
    <scope>NUCLEOTIDE SEQUENCE [LARGE SCALE GENOMIC DNA]</scope>
    <source>
        <strain evidence="2 3">COM-B</strain>
    </source>
</reference>
<name>A0A0P9EZA8_9CHLR</name>
<protein>
    <submittedName>
        <fullName evidence="2">Uncharacterized protein</fullName>
    </submittedName>
</protein>
<dbReference type="Proteomes" id="UP000050509">
    <property type="component" value="Unassembled WGS sequence"/>
</dbReference>
<keyword evidence="1" id="KW-1133">Transmembrane helix</keyword>
<dbReference type="AlphaFoldDB" id="A0A0P9EZA8"/>
<dbReference type="PATRIC" id="fig|186479.3.peg.3494"/>
<dbReference type="EMBL" id="LJCR01001951">
    <property type="protein sequence ID" value="KPV49467.1"/>
    <property type="molecule type" value="Genomic_DNA"/>
</dbReference>
<keyword evidence="3" id="KW-1185">Reference proteome</keyword>
<evidence type="ECO:0000256" key="1">
    <source>
        <dbReference type="SAM" id="Phobius"/>
    </source>
</evidence>
<evidence type="ECO:0000313" key="2">
    <source>
        <dbReference type="EMBL" id="KPV49467.1"/>
    </source>
</evidence>
<feature type="transmembrane region" description="Helical" evidence="1">
    <location>
        <begin position="114"/>
        <end position="133"/>
    </location>
</feature>
<keyword evidence="1" id="KW-0812">Transmembrane</keyword>